<dbReference type="AlphaFoldDB" id="A0A3L9MGD0"/>
<dbReference type="RefSeq" id="WP_121933822.1">
    <property type="nucleotide sequence ID" value="NZ_RDOJ01000003.1"/>
</dbReference>
<evidence type="ECO:0000313" key="3">
    <source>
        <dbReference type="Proteomes" id="UP000275348"/>
    </source>
</evidence>
<dbReference type="Proteomes" id="UP000275348">
    <property type="component" value="Unassembled WGS sequence"/>
</dbReference>
<gene>
    <name evidence="2" type="ORF">EAH69_03635</name>
</gene>
<keyword evidence="1" id="KW-0812">Transmembrane</keyword>
<dbReference type="EMBL" id="RDOJ01000003">
    <property type="protein sequence ID" value="RLZ12013.1"/>
    <property type="molecule type" value="Genomic_DNA"/>
</dbReference>
<protein>
    <submittedName>
        <fullName evidence="2">Uncharacterized protein</fullName>
    </submittedName>
</protein>
<comment type="caution">
    <text evidence="2">The sequence shown here is derived from an EMBL/GenBank/DDBJ whole genome shotgun (WGS) entry which is preliminary data.</text>
</comment>
<keyword evidence="1" id="KW-1133">Transmembrane helix</keyword>
<feature type="transmembrane region" description="Helical" evidence="1">
    <location>
        <begin position="6"/>
        <end position="24"/>
    </location>
</feature>
<accession>A0A3L9MGD0</accession>
<name>A0A3L9MGD0_9FLAO</name>
<reference evidence="2 3" key="1">
    <citation type="submission" date="2018-10" db="EMBL/GenBank/DDBJ databases">
        <authorList>
            <person name="Chen X."/>
        </authorList>
    </citation>
    <scope>NUCLEOTIDE SEQUENCE [LARGE SCALE GENOMIC DNA]</scope>
    <source>
        <strain evidence="2 3">YIM 102668</strain>
    </source>
</reference>
<keyword evidence="3" id="KW-1185">Reference proteome</keyword>
<evidence type="ECO:0000313" key="2">
    <source>
        <dbReference type="EMBL" id="RLZ12013.1"/>
    </source>
</evidence>
<keyword evidence="1" id="KW-0472">Membrane</keyword>
<organism evidence="2 3">
    <name type="scientific">Faecalibacter macacae</name>
    <dbReference type="NCBI Taxonomy" id="1859289"/>
    <lineage>
        <taxon>Bacteria</taxon>
        <taxon>Pseudomonadati</taxon>
        <taxon>Bacteroidota</taxon>
        <taxon>Flavobacteriia</taxon>
        <taxon>Flavobacteriales</taxon>
        <taxon>Weeksellaceae</taxon>
        <taxon>Faecalibacter</taxon>
    </lineage>
</organism>
<evidence type="ECO:0000256" key="1">
    <source>
        <dbReference type="SAM" id="Phobius"/>
    </source>
</evidence>
<sequence length="137" mass="16206">MKELRIVIFITLLLVVFLSFTTIIQSDLKVIRYKKVSDGFLVIEYFDGVIKKQVKRNQLTKHELTFSEKNEIEKEISKLNVDLIISEIDTINKPILGVSYMYLFIKNKDTLRTRFYPEGATPKQLQRVDYLMNKNRK</sequence>
<proteinExistence type="predicted"/>